<dbReference type="InterPro" id="IPR002935">
    <property type="entry name" value="SAM_O-MeTrfase"/>
</dbReference>
<dbReference type="RefSeq" id="WP_260189617.1">
    <property type="nucleotide sequence ID" value="NZ_JAFFZE010000004.1"/>
</dbReference>
<evidence type="ECO:0000313" key="5">
    <source>
        <dbReference type="Proteomes" id="UP001156441"/>
    </source>
</evidence>
<gene>
    <name evidence="4" type="ORF">JT362_03910</name>
</gene>
<evidence type="ECO:0000256" key="2">
    <source>
        <dbReference type="ARBA" id="ARBA00022679"/>
    </source>
</evidence>
<evidence type="ECO:0000256" key="3">
    <source>
        <dbReference type="ARBA" id="ARBA00022691"/>
    </source>
</evidence>
<proteinExistence type="predicted"/>
<keyword evidence="1 4" id="KW-0489">Methyltransferase</keyword>
<dbReference type="PANTHER" id="PTHR10509">
    <property type="entry name" value="O-METHYLTRANSFERASE-RELATED"/>
    <property type="match status" value="1"/>
</dbReference>
<evidence type="ECO:0000256" key="1">
    <source>
        <dbReference type="ARBA" id="ARBA00022603"/>
    </source>
</evidence>
<dbReference type="InterPro" id="IPR029063">
    <property type="entry name" value="SAM-dependent_MTases_sf"/>
</dbReference>
<dbReference type="PROSITE" id="PS51682">
    <property type="entry name" value="SAM_OMT_I"/>
    <property type="match status" value="1"/>
</dbReference>
<dbReference type="SUPFAM" id="SSF53335">
    <property type="entry name" value="S-adenosyl-L-methionine-dependent methyltransferases"/>
    <property type="match status" value="1"/>
</dbReference>
<organism evidence="4 5">
    <name type="scientific">Actinophytocola gossypii</name>
    <dbReference type="NCBI Taxonomy" id="2812003"/>
    <lineage>
        <taxon>Bacteria</taxon>
        <taxon>Bacillati</taxon>
        <taxon>Actinomycetota</taxon>
        <taxon>Actinomycetes</taxon>
        <taxon>Pseudonocardiales</taxon>
        <taxon>Pseudonocardiaceae</taxon>
    </lineage>
</organism>
<dbReference type="EMBL" id="JAFFZE010000004">
    <property type="protein sequence ID" value="MCT2582270.1"/>
    <property type="molecule type" value="Genomic_DNA"/>
</dbReference>
<name>A0ABT2J337_9PSEU</name>
<keyword evidence="3" id="KW-0949">S-adenosyl-L-methionine</keyword>
<dbReference type="GO" id="GO:0008168">
    <property type="term" value="F:methyltransferase activity"/>
    <property type="evidence" value="ECO:0007669"/>
    <property type="project" value="UniProtKB-KW"/>
</dbReference>
<dbReference type="Pfam" id="PF01596">
    <property type="entry name" value="Methyltransf_3"/>
    <property type="match status" value="1"/>
</dbReference>
<keyword evidence="2" id="KW-0808">Transferase</keyword>
<dbReference type="GO" id="GO:0032259">
    <property type="term" value="P:methylation"/>
    <property type="evidence" value="ECO:0007669"/>
    <property type="project" value="UniProtKB-KW"/>
</dbReference>
<protein>
    <submittedName>
        <fullName evidence="4">Class I SAM-dependent methyltransferase</fullName>
    </submittedName>
</protein>
<sequence length="216" mass="23860">MKDSTLLIPAPLREYMLAHSVPLDAVQRRIIEQTSTLPRVAHWQTAPEQSALLTLLARTLGARHAVDVGSFTGMSSLAIARGLRPGGRLIACDITDDWTPIAREAWQAAGVVDRIDLRIAPAIETLRALPAEPHLDFSFVDADKEGYLEYFEELIVRTRPGGIVAFDNVFRSGRVLKPVKEADHAVIEFNKRLVKDSRVEVVMLPVADGMSLVSRT</sequence>
<accession>A0ABT2J337</accession>
<keyword evidence="5" id="KW-1185">Reference proteome</keyword>
<comment type="caution">
    <text evidence="4">The sequence shown here is derived from an EMBL/GenBank/DDBJ whole genome shotgun (WGS) entry which is preliminary data.</text>
</comment>
<evidence type="ECO:0000313" key="4">
    <source>
        <dbReference type="EMBL" id="MCT2582270.1"/>
    </source>
</evidence>
<dbReference type="InterPro" id="IPR050362">
    <property type="entry name" value="Cation-dep_OMT"/>
</dbReference>
<dbReference type="PANTHER" id="PTHR10509:SF14">
    <property type="entry name" value="CAFFEOYL-COA O-METHYLTRANSFERASE 3-RELATED"/>
    <property type="match status" value="1"/>
</dbReference>
<dbReference type="Proteomes" id="UP001156441">
    <property type="component" value="Unassembled WGS sequence"/>
</dbReference>
<reference evidence="4 5" key="1">
    <citation type="submission" date="2021-02" db="EMBL/GenBank/DDBJ databases">
        <title>Actinophytocola xerophila sp. nov., isolated from soil of cotton cropping field.</title>
        <authorList>
            <person name="Huang R."/>
            <person name="Chen X."/>
            <person name="Ge X."/>
            <person name="Liu W."/>
        </authorList>
    </citation>
    <scope>NUCLEOTIDE SEQUENCE [LARGE SCALE GENOMIC DNA]</scope>
    <source>
        <strain evidence="4 5">S1-96</strain>
    </source>
</reference>
<dbReference type="Gene3D" id="3.40.50.150">
    <property type="entry name" value="Vaccinia Virus protein VP39"/>
    <property type="match status" value="1"/>
</dbReference>